<proteinExistence type="predicted"/>
<feature type="region of interest" description="Disordered" evidence="1">
    <location>
        <begin position="98"/>
        <end position="123"/>
    </location>
</feature>
<reference evidence="2" key="1">
    <citation type="submission" date="2019-08" db="EMBL/GenBank/DDBJ databases">
        <authorList>
            <person name="Kucharzyk K."/>
            <person name="Murdoch R.W."/>
            <person name="Higgins S."/>
            <person name="Loffler F."/>
        </authorList>
    </citation>
    <scope>NUCLEOTIDE SEQUENCE</scope>
</reference>
<protein>
    <submittedName>
        <fullName evidence="2">Uncharacterized protein</fullName>
    </submittedName>
</protein>
<name>A0A645F3Q6_9ZZZZ</name>
<organism evidence="2">
    <name type="scientific">bioreactor metagenome</name>
    <dbReference type="NCBI Taxonomy" id="1076179"/>
    <lineage>
        <taxon>unclassified sequences</taxon>
        <taxon>metagenomes</taxon>
        <taxon>ecological metagenomes</taxon>
    </lineage>
</organism>
<evidence type="ECO:0000313" key="2">
    <source>
        <dbReference type="EMBL" id="MPN08480.1"/>
    </source>
</evidence>
<dbReference type="AlphaFoldDB" id="A0A645F3Q6"/>
<evidence type="ECO:0000256" key="1">
    <source>
        <dbReference type="SAM" id="MobiDB-lite"/>
    </source>
</evidence>
<feature type="region of interest" description="Disordered" evidence="1">
    <location>
        <begin position="28"/>
        <end position="48"/>
    </location>
</feature>
<gene>
    <name evidence="2" type="ORF">SDC9_155762</name>
</gene>
<comment type="caution">
    <text evidence="2">The sequence shown here is derived from an EMBL/GenBank/DDBJ whole genome shotgun (WGS) entry which is preliminary data.</text>
</comment>
<dbReference type="EMBL" id="VSSQ01054532">
    <property type="protein sequence ID" value="MPN08480.1"/>
    <property type="molecule type" value="Genomic_DNA"/>
</dbReference>
<accession>A0A645F3Q6</accession>
<sequence>MLVIQQQACEEEKRKHHGGNNIHATVAEVEHHGGADADTEDPSGLSARAAHRKPLRYLILIRLHRHKGIQRIHDHARPGPEYAPADDELCQARCPRRRQLPCDGNDGTERDQAVNRDFLAQAA</sequence>